<keyword evidence="3" id="KW-1185">Reference proteome</keyword>
<organism evidence="2 3">
    <name type="scientific">Flavobacterium silvaticum</name>
    <dbReference type="NCBI Taxonomy" id="1852020"/>
    <lineage>
        <taxon>Bacteria</taxon>
        <taxon>Pseudomonadati</taxon>
        <taxon>Bacteroidota</taxon>
        <taxon>Flavobacteriia</taxon>
        <taxon>Flavobacteriales</taxon>
        <taxon>Flavobacteriaceae</taxon>
        <taxon>Flavobacterium</taxon>
    </lineage>
</organism>
<dbReference type="PROSITE" id="PS51257">
    <property type="entry name" value="PROKAR_LIPOPROTEIN"/>
    <property type="match status" value="1"/>
</dbReference>
<accession>A0A972JHN3</accession>
<dbReference type="EMBL" id="JAAMPU010000104">
    <property type="protein sequence ID" value="NMH28125.1"/>
    <property type="molecule type" value="Genomic_DNA"/>
</dbReference>
<evidence type="ECO:0008006" key="4">
    <source>
        <dbReference type="Google" id="ProtNLM"/>
    </source>
</evidence>
<dbReference type="RefSeq" id="WP_169527232.1">
    <property type="nucleotide sequence ID" value="NZ_JAAMPU010000104.1"/>
</dbReference>
<sequence length="382" mass="42956">MKKNYLLIALSLLLVCTTLIVSCQDDDGDAYVPVSPVVLNPADVPYAKLSDYHFFEGALKDLTPAYKVLPYRPASELFTDYAHKKRFVWMPQGTMATYNGNDNALVFPVGAVLIKNFFYDNVAPSNTTRIIETRILIKTHEEGFNSDGSMIDSGWEPYDYIWNEEQTEAYLDTEGQGVFVPLTFTDSGVTRDIYYKIPAQTECHTCHKLNPDHAVGGEVVIPIGVKPQNLNNVYDYGTAQRNQLEKWVSEGYLDPNIPANILSTVDYRDTSQPLELRARSYIDANCAHCHRIGGHCDYAAMRFNFSNTDLSTFGVCMPYQFALPEDMEYVIKAGDANNSELIYRISSTDGSVMMPFIGRSIVHDEGVALMKEWINSLETTCE</sequence>
<name>A0A972JHN3_9FLAO</name>
<feature type="chain" id="PRO_5037652754" description="Cytochrome c domain-containing protein" evidence="1">
    <location>
        <begin position="24"/>
        <end position="382"/>
    </location>
</feature>
<evidence type="ECO:0000313" key="2">
    <source>
        <dbReference type="EMBL" id="NMH28125.1"/>
    </source>
</evidence>
<comment type="caution">
    <text evidence="2">The sequence shown here is derived from an EMBL/GenBank/DDBJ whole genome shotgun (WGS) entry which is preliminary data.</text>
</comment>
<feature type="signal peptide" evidence="1">
    <location>
        <begin position="1"/>
        <end position="23"/>
    </location>
</feature>
<dbReference type="Proteomes" id="UP000712080">
    <property type="component" value="Unassembled WGS sequence"/>
</dbReference>
<keyword evidence="1" id="KW-0732">Signal</keyword>
<dbReference type="AlphaFoldDB" id="A0A972JHN3"/>
<gene>
    <name evidence="2" type="ORF">G6047_08775</name>
</gene>
<proteinExistence type="predicted"/>
<evidence type="ECO:0000313" key="3">
    <source>
        <dbReference type="Proteomes" id="UP000712080"/>
    </source>
</evidence>
<protein>
    <recommendedName>
        <fullName evidence="4">Cytochrome c domain-containing protein</fullName>
    </recommendedName>
</protein>
<reference evidence="2" key="1">
    <citation type="submission" date="2020-02" db="EMBL/GenBank/DDBJ databases">
        <title>Flavobacterium sp. genome.</title>
        <authorList>
            <person name="Jung H.S."/>
            <person name="Baek J.H."/>
            <person name="Jeon C.O."/>
        </authorList>
    </citation>
    <scope>NUCLEOTIDE SEQUENCE</scope>
    <source>
        <strain evidence="2">SE-s28</strain>
    </source>
</reference>
<evidence type="ECO:0000256" key="1">
    <source>
        <dbReference type="SAM" id="SignalP"/>
    </source>
</evidence>